<protein>
    <submittedName>
        <fullName evidence="1">Uncharacterized protein</fullName>
    </submittedName>
</protein>
<organism evidence="1 2">
    <name type="scientific">Streptococcus mitis</name>
    <dbReference type="NCBI Taxonomy" id="28037"/>
    <lineage>
        <taxon>Bacteria</taxon>
        <taxon>Bacillati</taxon>
        <taxon>Bacillota</taxon>
        <taxon>Bacilli</taxon>
        <taxon>Lactobacillales</taxon>
        <taxon>Streptococcaceae</taxon>
        <taxon>Streptococcus</taxon>
        <taxon>Streptococcus mitis group</taxon>
    </lineage>
</organism>
<gene>
    <name evidence="1" type="ORF">GEZ98_07265</name>
</gene>
<dbReference type="AlphaFoldDB" id="A0A7X1QXA3"/>
<reference evidence="1 2" key="1">
    <citation type="submission" date="2019-10" db="EMBL/GenBank/DDBJ databases">
        <title>Streptococcus mitis of the oral and urogenital tracts.</title>
        <authorList>
            <person name="Price T."/>
            <person name="Mores C.R."/>
            <person name="Putonti C."/>
            <person name="Wolfe A.J."/>
        </authorList>
    </citation>
    <scope>NUCLEOTIDE SEQUENCE [LARGE SCALE GENOMIC DNA]</scope>
    <source>
        <strain evidence="1 2">SM50</strain>
    </source>
</reference>
<accession>A0A7X1QXA3</accession>
<comment type="caution">
    <text evidence="1">The sequence shown here is derived from an EMBL/GenBank/DDBJ whole genome shotgun (WGS) entry which is preliminary data.</text>
</comment>
<dbReference type="EMBL" id="WIJB01000006">
    <property type="protein sequence ID" value="MQQ02678.1"/>
    <property type="molecule type" value="Genomic_DNA"/>
</dbReference>
<name>A0A7X1QXA3_STRMT</name>
<evidence type="ECO:0000313" key="2">
    <source>
        <dbReference type="Proteomes" id="UP000432694"/>
    </source>
</evidence>
<sequence>MPLFPGMGVSVSSLSPKSISFLRIKFPYYSTSFWPIRQPLHARFSKKSIWIGSGYHYRKKKVSTISYLPFHNFYK</sequence>
<proteinExistence type="predicted"/>
<evidence type="ECO:0000313" key="1">
    <source>
        <dbReference type="EMBL" id="MQQ02678.1"/>
    </source>
</evidence>
<dbReference type="Proteomes" id="UP000432694">
    <property type="component" value="Unassembled WGS sequence"/>
</dbReference>